<comment type="subunit">
    <text evidence="10">Probably interacts with PlsX.</text>
</comment>
<dbReference type="SMART" id="SM01207">
    <property type="entry name" value="G3P_acyltransf"/>
    <property type="match status" value="1"/>
</dbReference>
<keyword evidence="1 10" id="KW-1003">Cell membrane</keyword>
<dbReference type="UniPathway" id="UPA00085"/>
<dbReference type="PANTHER" id="PTHR30309:SF0">
    <property type="entry name" value="GLYCEROL-3-PHOSPHATE ACYLTRANSFERASE-RELATED"/>
    <property type="match status" value="1"/>
</dbReference>
<keyword evidence="3 10" id="KW-0808">Transferase</keyword>
<dbReference type="GO" id="GO:0005886">
    <property type="term" value="C:plasma membrane"/>
    <property type="evidence" value="ECO:0007669"/>
    <property type="project" value="UniProtKB-SubCell"/>
</dbReference>
<dbReference type="AlphaFoldDB" id="A0A2G9YHY6"/>
<comment type="catalytic activity">
    <reaction evidence="10">
        <text>an acyl phosphate + sn-glycerol 3-phosphate = a 1-acyl-sn-glycero-3-phosphate + phosphate</text>
        <dbReference type="Rhea" id="RHEA:34075"/>
        <dbReference type="ChEBI" id="CHEBI:43474"/>
        <dbReference type="ChEBI" id="CHEBI:57597"/>
        <dbReference type="ChEBI" id="CHEBI:57970"/>
        <dbReference type="ChEBI" id="CHEBI:59918"/>
        <dbReference type="EC" id="2.3.1.275"/>
    </reaction>
</comment>
<dbReference type="GO" id="GO:0008654">
    <property type="term" value="P:phospholipid biosynthetic process"/>
    <property type="evidence" value="ECO:0007669"/>
    <property type="project" value="UniProtKB-UniRule"/>
</dbReference>
<evidence type="ECO:0000256" key="1">
    <source>
        <dbReference type="ARBA" id="ARBA00022475"/>
    </source>
</evidence>
<evidence type="ECO:0000256" key="8">
    <source>
        <dbReference type="ARBA" id="ARBA00023209"/>
    </source>
</evidence>
<keyword evidence="11" id="KW-0012">Acyltransferase</keyword>
<evidence type="ECO:0000256" key="5">
    <source>
        <dbReference type="ARBA" id="ARBA00022989"/>
    </source>
</evidence>
<gene>
    <name evidence="10 11" type="primary">plsY</name>
    <name evidence="11" type="ORF">COX41_05925</name>
</gene>
<evidence type="ECO:0000256" key="7">
    <source>
        <dbReference type="ARBA" id="ARBA00023136"/>
    </source>
</evidence>
<dbReference type="PANTHER" id="PTHR30309">
    <property type="entry name" value="INNER MEMBRANE PROTEIN YGIH"/>
    <property type="match status" value="1"/>
</dbReference>
<comment type="similarity">
    <text evidence="10">Belongs to the PlsY family.</text>
</comment>
<reference evidence="11 12" key="1">
    <citation type="submission" date="2017-09" db="EMBL/GenBank/DDBJ databases">
        <title>Depth-based differentiation of microbial function through sediment-hosted aquifers and enrichment of novel symbionts in the deep terrestrial subsurface.</title>
        <authorList>
            <person name="Probst A.J."/>
            <person name="Ladd B."/>
            <person name="Jarett J.K."/>
            <person name="Geller-Mcgrath D.E."/>
            <person name="Sieber C.M."/>
            <person name="Emerson J.B."/>
            <person name="Anantharaman K."/>
            <person name="Thomas B.C."/>
            <person name="Malmstrom R."/>
            <person name="Stieglmeier M."/>
            <person name="Klingl A."/>
            <person name="Woyke T."/>
            <person name="Ryan C.M."/>
            <person name="Banfield J.F."/>
        </authorList>
    </citation>
    <scope>NUCLEOTIDE SEQUENCE [LARGE SCALE GENOMIC DNA]</scope>
    <source>
        <strain evidence="11">CG23_combo_of_CG06-09_8_20_14_all_41_10</strain>
    </source>
</reference>
<dbReference type="Pfam" id="PF02660">
    <property type="entry name" value="G3P_acyltransf"/>
    <property type="match status" value="1"/>
</dbReference>
<feature type="transmembrane region" description="Helical" evidence="10">
    <location>
        <begin position="114"/>
        <end position="134"/>
    </location>
</feature>
<accession>A0A2G9YHY6</accession>
<keyword evidence="6 10" id="KW-0443">Lipid metabolism</keyword>
<dbReference type="Proteomes" id="UP000231292">
    <property type="component" value="Unassembled WGS sequence"/>
</dbReference>
<sequence length="210" mass="22993">MLWIILAIIISYFIGSIPTAYIFGWVIKGADIRKFGSGNVGATNALRLLGKGWGMAILVLDILKGFLPVILLGDFLVKQFSLTQAQNLFIIIGLSCICGHNWTIFLKFKGGKGVATTLGVLLGLTLKIPGLNIVLGFTALVWFASFLALRIISLSSILAALSFPLFTILFRQSAMVVLAGILLSIFIILRHKSNIKRLLEGKENRISFRK</sequence>
<proteinExistence type="inferred from homology"/>
<keyword evidence="5 10" id="KW-1133">Transmembrane helix</keyword>
<name>A0A2G9YHY6_9BACT</name>
<comment type="pathway">
    <text evidence="10">Lipid metabolism; phospholipid metabolism.</text>
</comment>
<feature type="transmembrane region" description="Helical" evidence="10">
    <location>
        <begin position="169"/>
        <end position="189"/>
    </location>
</feature>
<comment type="subcellular location">
    <subcellularLocation>
        <location evidence="10">Cell membrane</location>
        <topology evidence="10">Multi-pass membrane protein</topology>
    </subcellularLocation>
</comment>
<comment type="caution">
    <text evidence="11">The sequence shown here is derived from an EMBL/GenBank/DDBJ whole genome shotgun (WGS) entry which is preliminary data.</text>
</comment>
<keyword evidence="7 10" id="KW-0472">Membrane</keyword>
<evidence type="ECO:0000256" key="10">
    <source>
        <dbReference type="HAMAP-Rule" id="MF_01043"/>
    </source>
</evidence>
<feature type="transmembrane region" description="Helical" evidence="10">
    <location>
        <begin position="5"/>
        <end position="27"/>
    </location>
</feature>
<organism evidence="11 12">
    <name type="scientific">Candidatus Sherwoodlollariibacterium unditelluris</name>
    <dbReference type="NCBI Taxonomy" id="1974757"/>
    <lineage>
        <taxon>Bacteria</taxon>
        <taxon>Pseudomonadati</taxon>
        <taxon>Candidatus Omnitrophota</taxon>
        <taxon>Candidatus Sherwoodlollariibacterium</taxon>
    </lineage>
</organism>
<feature type="transmembrane region" description="Helical" evidence="10">
    <location>
        <begin position="141"/>
        <end position="163"/>
    </location>
</feature>
<evidence type="ECO:0000313" key="11">
    <source>
        <dbReference type="EMBL" id="PIP18858.1"/>
    </source>
</evidence>
<dbReference type="EMBL" id="PCRK01000155">
    <property type="protein sequence ID" value="PIP18858.1"/>
    <property type="molecule type" value="Genomic_DNA"/>
</dbReference>
<dbReference type="NCBIfam" id="TIGR00023">
    <property type="entry name" value="glycerol-3-phosphate 1-O-acyltransferase PlsY"/>
    <property type="match status" value="1"/>
</dbReference>
<dbReference type="HAMAP" id="MF_01043">
    <property type="entry name" value="PlsY"/>
    <property type="match status" value="1"/>
</dbReference>
<comment type="function">
    <text evidence="10">Catalyzes the transfer of an acyl group from acyl-phosphate (acyl-PO(4)) to glycerol-3-phosphate (G3P) to form lysophosphatidic acid (LPA). This enzyme utilizes acyl-phosphate as fatty acyl donor, but not acyl-CoA or acyl-ACP.</text>
</comment>
<evidence type="ECO:0000256" key="3">
    <source>
        <dbReference type="ARBA" id="ARBA00022679"/>
    </source>
</evidence>
<dbReference type="GO" id="GO:0043772">
    <property type="term" value="F:acyl-phosphate glycerol-3-phosphate acyltransferase activity"/>
    <property type="evidence" value="ECO:0007669"/>
    <property type="project" value="UniProtKB-UniRule"/>
</dbReference>
<keyword evidence="8 10" id="KW-0594">Phospholipid biosynthesis</keyword>
<keyword evidence="9 10" id="KW-1208">Phospholipid metabolism</keyword>
<dbReference type="EC" id="2.3.1.275" evidence="10"/>
<dbReference type="InterPro" id="IPR003811">
    <property type="entry name" value="G3P_acylTferase_PlsY"/>
</dbReference>
<protein>
    <recommendedName>
        <fullName evidence="10">Glycerol-3-phosphate acyltransferase</fullName>
    </recommendedName>
    <alternativeName>
        <fullName evidence="10">Acyl-PO4 G3P acyltransferase</fullName>
    </alternativeName>
    <alternativeName>
        <fullName evidence="10">Acyl-phosphate--glycerol-3-phosphate acyltransferase</fullName>
    </alternativeName>
    <alternativeName>
        <fullName evidence="10">G3P acyltransferase</fullName>
        <shortName evidence="10">GPAT</shortName>
        <ecNumber evidence="10">2.3.1.275</ecNumber>
    </alternativeName>
    <alternativeName>
        <fullName evidence="10">Lysophosphatidic acid synthase</fullName>
        <shortName evidence="10">LPA synthase</shortName>
    </alternativeName>
</protein>
<evidence type="ECO:0000256" key="9">
    <source>
        <dbReference type="ARBA" id="ARBA00023264"/>
    </source>
</evidence>
<feature type="transmembrane region" description="Helical" evidence="10">
    <location>
        <begin position="88"/>
        <end position="108"/>
    </location>
</feature>
<feature type="transmembrane region" description="Helical" evidence="10">
    <location>
        <begin position="53"/>
        <end position="76"/>
    </location>
</feature>
<keyword evidence="2 10" id="KW-0444">Lipid biosynthesis</keyword>
<evidence type="ECO:0000256" key="6">
    <source>
        <dbReference type="ARBA" id="ARBA00023098"/>
    </source>
</evidence>
<evidence type="ECO:0000256" key="2">
    <source>
        <dbReference type="ARBA" id="ARBA00022516"/>
    </source>
</evidence>
<evidence type="ECO:0000313" key="12">
    <source>
        <dbReference type="Proteomes" id="UP000231292"/>
    </source>
</evidence>
<evidence type="ECO:0000256" key="4">
    <source>
        <dbReference type="ARBA" id="ARBA00022692"/>
    </source>
</evidence>
<keyword evidence="4 10" id="KW-0812">Transmembrane</keyword>